<evidence type="ECO:0008006" key="3">
    <source>
        <dbReference type="Google" id="ProtNLM"/>
    </source>
</evidence>
<dbReference type="GO" id="GO:0003677">
    <property type="term" value="F:DNA binding"/>
    <property type="evidence" value="ECO:0007669"/>
    <property type="project" value="InterPro"/>
</dbReference>
<protein>
    <recommendedName>
        <fullName evidence="3">Helix-turn-helix domain-containing protein</fullName>
    </recommendedName>
</protein>
<evidence type="ECO:0000313" key="2">
    <source>
        <dbReference type="Proteomes" id="UP000030403"/>
    </source>
</evidence>
<name>A0A0A5GBZ2_9BACI</name>
<dbReference type="OrthoDB" id="2166477at2"/>
<gene>
    <name evidence="1" type="ORF">N783_07540</name>
</gene>
<sequence>MYLTIKETAEFLSLPEDYIESLVQYNRIRAIHDGEQFLINKEQFNTHLEQMEKYRQQIQEYLNEPIPEDPDVKDED</sequence>
<dbReference type="AlphaFoldDB" id="A0A0A5GBZ2"/>
<dbReference type="RefSeq" id="WP_027446573.1">
    <property type="nucleotide sequence ID" value="NZ_AULJ01000037.1"/>
</dbReference>
<dbReference type="EMBL" id="AVPF01000018">
    <property type="protein sequence ID" value="KGX88723.1"/>
    <property type="molecule type" value="Genomic_DNA"/>
</dbReference>
<dbReference type="InterPro" id="IPR010093">
    <property type="entry name" value="SinI_DNA-bd"/>
</dbReference>
<reference evidence="1 2" key="1">
    <citation type="submission" date="2013-08" db="EMBL/GenBank/DDBJ databases">
        <authorList>
            <person name="Huang J."/>
            <person name="Wang G."/>
        </authorList>
    </citation>
    <scope>NUCLEOTIDE SEQUENCE [LARGE SCALE GENOMIC DNA]</scope>
    <source>
        <strain evidence="1 2">BH030004</strain>
    </source>
</reference>
<dbReference type="Proteomes" id="UP000030403">
    <property type="component" value="Unassembled WGS sequence"/>
</dbReference>
<dbReference type="eggNOG" id="COG0166">
    <property type="taxonomic scope" value="Bacteria"/>
</dbReference>
<keyword evidence="2" id="KW-1185">Reference proteome</keyword>
<dbReference type="NCBIfam" id="TIGR01764">
    <property type="entry name" value="excise"/>
    <property type="match status" value="1"/>
</dbReference>
<dbReference type="STRING" id="1385511.GCA_000425225_02923"/>
<organism evidence="1 2">
    <name type="scientific">Pontibacillus marinus BH030004 = DSM 16465</name>
    <dbReference type="NCBI Taxonomy" id="1385511"/>
    <lineage>
        <taxon>Bacteria</taxon>
        <taxon>Bacillati</taxon>
        <taxon>Bacillota</taxon>
        <taxon>Bacilli</taxon>
        <taxon>Bacillales</taxon>
        <taxon>Bacillaceae</taxon>
        <taxon>Pontibacillus</taxon>
    </lineage>
</organism>
<comment type="caution">
    <text evidence="1">The sequence shown here is derived from an EMBL/GenBank/DDBJ whole genome shotgun (WGS) entry which is preliminary data.</text>
</comment>
<proteinExistence type="predicted"/>
<evidence type="ECO:0000313" key="1">
    <source>
        <dbReference type="EMBL" id="KGX88723.1"/>
    </source>
</evidence>
<accession>A0A0A5GBZ2</accession>